<keyword evidence="8" id="KW-1133">Transmembrane helix</keyword>
<keyword evidence="6" id="KW-0902">Two-component regulatory system</keyword>
<dbReference type="InterPro" id="IPR004358">
    <property type="entry name" value="Sig_transdc_His_kin-like_C"/>
</dbReference>
<evidence type="ECO:0000256" key="3">
    <source>
        <dbReference type="ARBA" id="ARBA00022553"/>
    </source>
</evidence>
<comment type="function">
    <text evidence="7">Photoreceptor which exists in two forms that are reversibly interconvertible by light: the R form that absorbs maximally in the red region of the spectrum and the FR form that absorbs maximally in the far-red region.</text>
</comment>
<dbReference type="SMART" id="SM00387">
    <property type="entry name" value="HATPase_c"/>
    <property type="match status" value="1"/>
</dbReference>
<dbReference type="CDD" id="cd00082">
    <property type="entry name" value="HisKA"/>
    <property type="match status" value="1"/>
</dbReference>
<evidence type="ECO:0000256" key="1">
    <source>
        <dbReference type="ARBA" id="ARBA00000085"/>
    </source>
</evidence>
<organism evidence="10 11">
    <name type="scientific">Chlorogloeopsis fritschii PCC 6912</name>
    <dbReference type="NCBI Taxonomy" id="211165"/>
    <lineage>
        <taxon>Bacteria</taxon>
        <taxon>Bacillati</taxon>
        <taxon>Cyanobacteriota</taxon>
        <taxon>Cyanophyceae</taxon>
        <taxon>Nostocales</taxon>
        <taxon>Chlorogloeopsidaceae</taxon>
        <taxon>Chlorogloeopsis</taxon>
    </lineage>
</organism>
<evidence type="ECO:0000256" key="4">
    <source>
        <dbReference type="ARBA" id="ARBA00022679"/>
    </source>
</evidence>
<dbReference type="InterPro" id="IPR036097">
    <property type="entry name" value="HisK_dim/P_sf"/>
</dbReference>
<evidence type="ECO:0000256" key="7">
    <source>
        <dbReference type="ARBA" id="ARBA00055745"/>
    </source>
</evidence>
<evidence type="ECO:0000313" key="10">
    <source>
        <dbReference type="EMBL" id="RUR74876.1"/>
    </source>
</evidence>
<dbReference type="Gene3D" id="1.10.287.130">
    <property type="match status" value="1"/>
</dbReference>
<dbReference type="STRING" id="211165.GCA_000317285_01847"/>
<dbReference type="InterPro" id="IPR005467">
    <property type="entry name" value="His_kinase_dom"/>
</dbReference>
<name>A0A3S0ZEX2_CHLFR</name>
<dbReference type="CDD" id="cd00075">
    <property type="entry name" value="HATPase"/>
    <property type="match status" value="1"/>
</dbReference>
<dbReference type="SMART" id="SM00388">
    <property type="entry name" value="HisKA"/>
    <property type="match status" value="1"/>
</dbReference>
<sequence>MFAFARSRRNLAYLFAFSMGSILVVFAAIAYYFGVEEQLQVFDEELYSTSKAIAANARHRISIERSQLNQDDIPILGNGLPPGSQVVYIRWYNAKKKLVGFSGANPPRRLTIAPGFHTVQVNTTTNKTWLRELTLPVIQNNALIGYLQIATPLAPLRESITRIRLFLTLGVPVTLGTIGITGWFLGGLAMQPTRRAYEQLQRFTADASHELRAPVAAVLSNAQVALMPPQDESEQRFRLEKIEEIAKSMSTLISNLLFLARHEGPFDITTFKNINLVELMRSLVDEYQKQAVAKNLNFIPYLPEQPLYLKADADLLRQAVGNLLTNAFKYTPSGGTVKLRIFPRGYRAVIQVEDNGIGIPAEDLPHIFERFYRVDTVRSRQTGGFGLGLAIAQQIIQAHGGQITANSVLEQGSIFEIQFPRVDK</sequence>
<keyword evidence="8" id="KW-0812">Transmembrane</keyword>
<dbReference type="PANTHER" id="PTHR43547:SF2">
    <property type="entry name" value="HYBRID SIGNAL TRANSDUCTION HISTIDINE KINASE C"/>
    <property type="match status" value="1"/>
</dbReference>
<evidence type="ECO:0000256" key="6">
    <source>
        <dbReference type="ARBA" id="ARBA00023012"/>
    </source>
</evidence>
<dbReference type="Pfam" id="PF00512">
    <property type="entry name" value="HisKA"/>
    <property type="match status" value="1"/>
</dbReference>
<dbReference type="SUPFAM" id="SSF55874">
    <property type="entry name" value="ATPase domain of HSP90 chaperone/DNA topoisomerase II/histidine kinase"/>
    <property type="match status" value="1"/>
</dbReference>
<dbReference type="SUPFAM" id="SSF47384">
    <property type="entry name" value="Homodimeric domain of signal transducing histidine kinase"/>
    <property type="match status" value="1"/>
</dbReference>
<dbReference type="InterPro" id="IPR036890">
    <property type="entry name" value="HATPase_C_sf"/>
</dbReference>
<dbReference type="PRINTS" id="PR00344">
    <property type="entry name" value="BCTRLSENSOR"/>
</dbReference>
<evidence type="ECO:0000256" key="8">
    <source>
        <dbReference type="SAM" id="Phobius"/>
    </source>
</evidence>
<dbReference type="InterPro" id="IPR003661">
    <property type="entry name" value="HisK_dim/P_dom"/>
</dbReference>
<dbReference type="OrthoDB" id="417111at2"/>
<dbReference type="PROSITE" id="PS50109">
    <property type="entry name" value="HIS_KIN"/>
    <property type="match status" value="1"/>
</dbReference>
<keyword evidence="5" id="KW-0418">Kinase</keyword>
<dbReference type="GO" id="GO:0000155">
    <property type="term" value="F:phosphorelay sensor kinase activity"/>
    <property type="evidence" value="ECO:0007669"/>
    <property type="project" value="InterPro"/>
</dbReference>
<evidence type="ECO:0000313" key="11">
    <source>
        <dbReference type="Proteomes" id="UP000268857"/>
    </source>
</evidence>
<keyword evidence="11" id="KW-1185">Reference proteome</keyword>
<dbReference type="EC" id="2.7.13.3" evidence="2"/>
<feature type="domain" description="Histidine kinase" evidence="9">
    <location>
        <begin position="206"/>
        <end position="423"/>
    </location>
</feature>
<dbReference type="InterPro" id="IPR003594">
    <property type="entry name" value="HATPase_dom"/>
</dbReference>
<gene>
    <name evidence="10" type="ORF">PCC6912_50540</name>
</gene>
<dbReference type="PANTHER" id="PTHR43547">
    <property type="entry name" value="TWO-COMPONENT HISTIDINE KINASE"/>
    <property type="match status" value="1"/>
</dbReference>
<dbReference type="FunFam" id="3.30.565.10:FF:000006">
    <property type="entry name" value="Sensor histidine kinase WalK"/>
    <property type="match status" value="1"/>
</dbReference>
<evidence type="ECO:0000256" key="5">
    <source>
        <dbReference type="ARBA" id="ARBA00022777"/>
    </source>
</evidence>
<proteinExistence type="predicted"/>
<evidence type="ECO:0000259" key="9">
    <source>
        <dbReference type="PROSITE" id="PS50109"/>
    </source>
</evidence>
<keyword evidence="4" id="KW-0808">Transferase</keyword>
<dbReference type="Proteomes" id="UP000268857">
    <property type="component" value="Unassembled WGS sequence"/>
</dbReference>
<reference evidence="10 11" key="1">
    <citation type="journal article" date="2019" name="Genome Biol. Evol.">
        <title>Day and night: Metabolic profiles and evolutionary relationships of six axenic non-marine cyanobacteria.</title>
        <authorList>
            <person name="Will S.E."/>
            <person name="Henke P."/>
            <person name="Boedeker C."/>
            <person name="Huang S."/>
            <person name="Brinkmann H."/>
            <person name="Rohde M."/>
            <person name="Jarek M."/>
            <person name="Friedl T."/>
            <person name="Seufert S."/>
            <person name="Schumacher M."/>
            <person name="Overmann J."/>
            <person name="Neumann-Schaal M."/>
            <person name="Petersen J."/>
        </authorList>
    </citation>
    <scope>NUCLEOTIDE SEQUENCE [LARGE SCALE GENOMIC DNA]</scope>
    <source>
        <strain evidence="10 11">PCC 6912</strain>
    </source>
</reference>
<dbReference type="RefSeq" id="WP_016877194.1">
    <property type="nucleotide sequence ID" value="NZ_AJLN01000061.1"/>
</dbReference>
<comment type="caution">
    <text evidence="10">The sequence shown here is derived from an EMBL/GenBank/DDBJ whole genome shotgun (WGS) entry which is preliminary data.</text>
</comment>
<evidence type="ECO:0000256" key="2">
    <source>
        <dbReference type="ARBA" id="ARBA00012438"/>
    </source>
</evidence>
<dbReference type="Gene3D" id="3.30.565.10">
    <property type="entry name" value="Histidine kinase-like ATPase, C-terminal domain"/>
    <property type="match status" value="1"/>
</dbReference>
<feature type="transmembrane region" description="Helical" evidence="8">
    <location>
        <begin position="12"/>
        <end position="33"/>
    </location>
</feature>
<dbReference type="EMBL" id="RSCJ01000027">
    <property type="protein sequence ID" value="RUR74876.1"/>
    <property type="molecule type" value="Genomic_DNA"/>
</dbReference>
<comment type="catalytic activity">
    <reaction evidence="1">
        <text>ATP + protein L-histidine = ADP + protein N-phospho-L-histidine.</text>
        <dbReference type="EC" id="2.7.13.3"/>
    </reaction>
</comment>
<dbReference type="Pfam" id="PF02518">
    <property type="entry name" value="HATPase_c"/>
    <property type="match status" value="1"/>
</dbReference>
<feature type="transmembrane region" description="Helical" evidence="8">
    <location>
        <begin position="163"/>
        <end position="185"/>
    </location>
</feature>
<dbReference type="AlphaFoldDB" id="A0A3S0ZEX2"/>
<keyword evidence="3" id="KW-0597">Phosphoprotein</keyword>
<keyword evidence="8" id="KW-0472">Membrane</keyword>
<protein>
    <recommendedName>
        <fullName evidence="2">histidine kinase</fullName>
        <ecNumber evidence="2">2.7.13.3</ecNumber>
    </recommendedName>
</protein>
<accession>A0A3S0ZEX2</accession>